<name>A0A1M5CYV8_SALEC</name>
<protein>
    <recommendedName>
        <fullName evidence="3">Addiction module component</fullName>
    </recommendedName>
</protein>
<gene>
    <name evidence="1" type="ORF">SAMN05444483_101730</name>
</gene>
<dbReference type="STRING" id="1073325.SAMN05444483_101730"/>
<evidence type="ECO:0000313" key="1">
    <source>
        <dbReference type="EMBL" id="SHF59919.1"/>
    </source>
</evidence>
<dbReference type="AlphaFoldDB" id="A0A1M5CYV8"/>
<keyword evidence="2" id="KW-1185">Reference proteome</keyword>
<organism evidence="1 2">
    <name type="scientific">Salegentibacter echinorum</name>
    <dbReference type="NCBI Taxonomy" id="1073325"/>
    <lineage>
        <taxon>Bacteria</taxon>
        <taxon>Pseudomonadati</taxon>
        <taxon>Bacteroidota</taxon>
        <taxon>Flavobacteriia</taxon>
        <taxon>Flavobacteriales</taxon>
        <taxon>Flavobacteriaceae</taxon>
        <taxon>Salegentibacter</taxon>
    </lineage>
</organism>
<proteinExistence type="predicted"/>
<dbReference type="EMBL" id="FQVT01000001">
    <property type="protein sequence ID" value="SHF59919.1"/>
    <property type="molecule type" value="Genomic_DNA"/>
</dbReference>
<dbReference type="OrthoDB" id="773198at2"/>
<dbReference type="RefSeq" id="WP_072876722.1">
    <property type="nucleotide sequence ID" value="NZ_FQVT01000001.1"/>
</dbReference>
<evidence type="ECO:0000313" key="2">
    <source>
        <dbReference type="Proteomes" id="UP000183945"/>
    </source>
</evidence>
<sequence>MDLQTRKLDLITYLVQIQDEEVLDKIENYILETKNDVSDFKPFSREEFENRIRKSEKDFENCKFKTQAELEKLSEKW</sequence>
<reference evidence="2" key="1">
    <citation type="submission" date="2016-11" db="EMBL/GenBank/DDBJ databases">
        <authorList>
            <person name="Varghese N."/>
            <person name="Submissions S."/>
        </authorList>
    </citation>
    <scope>NUCLEOTIDE SEQUENCE [LARGE SCALE GENOMIC DNA]</scope>
    <source>
        <strain evidence="2">DSM 24579</strain>
    </source>
</reference>
<evidence type="ECO:0008006" key="3">
    <source>
        <dbReference type="Google" id="ProtNLM"/>
    </source>
</evidence>
<dbReference type="Proteomes" id="UP000183945">
    <property type="component" value="Unassembled WGS sequence"/>
</dbReference>
<accession>A0A1M5CYV8</accession>